<gene>
    <name evidence="1" type="ORF">HPB50_023141</name>
</gene>
<proteinExistence type="predicted"/>
<evidence type="ECO:0000313" key="1">
    <source>
        <dbReference type="EMBL" id="KAH6941752.1"/>
    </source>
</evidence>
<accession>A0ACB7T8L9</accession>
<comment type="caution">
    <text evidence="1">The sequence shown here is derived from an EMBL/GenBank/DDBJ whole genome shotgun (WGS) entry which is preliminary data.</text>
</comment>
<dbReference type="EMBL" id="CM023491">
    <property type="protein sequence ID" value="KAH6941752.1"/>
    <property type="molecule type" value="Genomic_DNA"/>
</dbReference>
<dbReference type="Proteomes" id="UP000821845">
    <property type="component" value="Chromosome 11"/>
</dbReference>
<name>A0ACB7T8L9_HYAAI</name>
<protein>
    <submittedName>
        <fullName evidence="1">Uncharacterized protein</fullName>
    </submittedName>
</protein>
<reference evidence="1" key="1">
    <citation type="submission" date="2020-05" db="EMBL/GenBank/DDBJ databases">
        <title>Large-scale comparative analyses of tick genomes elucidate their genetic diversity and vector capacities.</title>
        <authorList>
            <person name="Jia N."/>
            <person name="Wang J."/>
            <person name="Shi W."/>
            <person name="Du L."/>
            <person name="Sun Y."/>
            <person name="Zhan W."/>
            <person name="Jiang J."/>
            <person name="Wang Q."/>
            <person name="Zhang B."/>
            <person name="Ji P."/>
            <person name="Sakyi L.B."/>
            <person name="Cui X."/>
            <person name="Yuan T."/>
            <person name="Jiang B."/>
            <person name="Yang W."/>
            <person name="Lam T.T.-Y."/>
            <person name="Chang Q."/>
            <person name="Ding S."/>
            <person name="Wang X."/>
            <person name="Zhu J."/>
            <person name="Ruan X."/>
            <person name="Zhao L."/>
            <person name="Wei J."/>
            <person name="Que T."/>
            <person name="Du C."/>
            <person name="Cheng J."/>
            <person name="Dai P."/>
            <person name="Han X."/>
            <person name="Huang E."/>
            <person name="Gao Y."/>
            <person name="Liu J."/>
            <person name="Shao H."/>
            <person name="Ye R."/>
            <person name="Li L."/>
            <person name="Wei W."/>
            <person name="Wang X."/>
            <person name="Wang C."/>
            <person name="Yang T."/>
            <person name="Huo Q."/>
            <person name="Li W."/>
            <person name="Guo W."/>
            <person name="Chen H."/>
            <person name="Zhou L."/>
            <person name="Ni X."/>
            <person name="Tian J."/>
            <person name="Zhou Y."/>
            <person name="Sheng Y."/>
            <person name="Liu T."/>
            <person name="Pan Y."/>
            <person name="Xia L."/>
            <person name="Li J."/>
            <person name="Zhao F."/>
            <person name="Cao W."/>
        </authorList>
    </citation>
    <scope>NUCLEOTIDE SEQUENCE</scope>
    <source>
        <strain evidence="1">Hyas-2018</strain>
    </source>
</reference>
<sequence>MEEGATPPPPKRRAEEQVNENKPTRVTTETKVLIEIQQSIKALNEWMNNSSRAISTLTERVENIAKITQQQNECLQQRLLAVEALTPRPPPNGLEPMASYRSFGYAEGETTALTTLVRRNLTVKQYDTKITSIDNILIELVPQRKRHESLFILNIYSNPKHKKHRFLTLFKRALNIAERNPIIIGGDFNAPHTAWGYSYVFPKGRNLWFDSQQEGLTLITNPSTPTRAGTSSTKDSTPDLTFTRNTSATTWQNTFEDLGSDHYIIAIRVQGGPRKQTGRQLKMVDWTRFRKSRENQVQPIDDIERWTHTLKQDVNNATQTAPPEAHLEQIDSRLLHMKRFAVSAGEPVRPPTVSDLRERPKYNSLRVETKSDVPDVKPELLSQSDLVVVLTLRIVPLSVNVFEPHWQACLFVSQRCR</sequence>
<keyword evidence="2" id="KW-1185">Reference proteome</keyword>
<evidence type="ECO:0000313" key="2">
    <source>
        <dbReference type="Proteomes" id="UP000821845"/>
    </source>
</evidence>
<organism evidence="1 2">
    <name type="scientific">Hyalomma asiaticum</name>
    <name type="common">Tick</name>
    <dbReference type="NCBI Taxonomy" id="266040"/>
    <lineage>
        <taxon>Eukaryota</taxon>
        <taxon>Metazoa</taxon>
        <taxon>Ecdysozoa</taxon>
        <taxon>Arthropoda</taxon>
        <taxon>Chelicerata</taxon>
        <taxon>Arachnida</taxon>
        <taxon>Acari</taxon>
        <taxon>Parasitiformes</taxon>
        <taxon>Ixodida</taxon>
        <taxon>Ixodoidea</taxon>
        <taxon>Ixodidae</taxon>
        <taxon>Hyalomminae</taxon>
        <taxon>Hyalomma</taxon>
    </lineage>
</organism>